<dbReference type="InterPro" id="IPR019734">
    <property type="entry name" value="TPR_rpt"/>
</dbReference>
<feature type="domain" description="CHAT" evidence="1">
    <location>
        <begin position="608"/>
        <end position="876"/>
    </location>
</feature>
<dbReference type="RefSeq" id="WP_413260825.1">
    <property type="nucleotide sequence ID" value="NZ_JBHFNS010000094.1"/>
</dbReference>
<dbReference type="Pfam" id="PF13176">
    <property type="entry name" value="TPR_7"/>
    <property type="match status" value="1"/>
</dbReference>
<dbReference type="Gene3D" id="1.25.40.10">
    <property type="entry name" value="Tetratricopeptide repeat domain"/>
    <property type="match status" value="3"/>
</dbReference>
<protein>
    <submittedName>
        <fullName evidence="2">CHAT domain-containing protein</fullName>
    </submittedName>
</protein>
<dbReference type="PANTHER" id="PTHR10098">
    <property type="entry name" value="RAPSYN-RELATED"/>
    <property type="match status" value="1"/>
</dbReference>
<dbReference type="InterPro" id="IPR024983">
    <property type="entry name" value="CHAT_dom"/>
</dbReference>
<dbReference type="Pfam" id="PF12770">
    <property type="entry name" value="CHAT"/>
    <property type="match status" value="1"/>
</dbReference>
<proteinExistence type="predicted"/>
<dbReference type="Proteomes" id="UP001576776">
    <property type="component" value="Unassembled WGS sequence"/>
</dbReference>
<dbReference type="InterPro" id="IPR011990">
    <property type="entry name" value="TPR-like_helical_dom_sf"/>
</dbReference>
<dbReference type="SUPFAM" id="SSF48452">
    <property type="entry name" value="TPR-like"/>
    <property type="match status" value="2"/>
</dbReference>
<dbReference type="PANTHER" id="PTHR10098:SF112">
    <property type="entry name" value="SLR0380 PROTEIN"/>
    <property type="match status" value="1"/>
</dbReference>
<sequence length="878" mass="98470">MFKLFRFSLVLCLGLVIALSWENLIVPSPAIANFSSLRLERLIASKFNSPQLLQQGKSLYEDEKFAEAIKIWRQAEREFTGEKDTLNQALTLSFLSLAYQKLGDRQSAQSTIDQSLSLLQTIPDSNRDKHQVLATALNTQGRLQRSLGQTENALFTLQKATAAYQKAGDESGRIGSLINQAQSLQSLGFYQRSIKILTDLEQNIQNQTNSQLKLKGLLSLSAIIRTNGDLETSRKLGEQALEIAEKLSSPSALTTALINLGNTEFALAKRAESIAEGTIDNQQVQEKKLAALNYYQKAANLANSGNQKLQAQVNQMRLLLETKRWREAETLWQEIQSELPQTPASRSKVFAQINLANSLLKSPKSDLEFTQPQSVGKLLANAVQEAKSLTDKRAESYSLGVLGELYEKTRQFWDAEQLTKQALQQANSINATDISYLWEWQLGRLYKEQKKWDDAIAFYTTAVNTLKSLRSDLVTINPEVQFTFRDSVEPVYRQLVDLLLQPQAEVNQTKLIKARLVIESLQLAELDNFFREACLDAKPEQIDKLDVKAAVIYPVILSDRLEIIASLPQQPLKNYRVLIPQNQVETTIHQLEQALAIRHSNQEERLKISQKVYDWLIRPLQADLQASGVETLVFISDGSLRNIPMAALHNGEKYLVEEYNLALTPGLQLLRTQPLNRERLRALTGGLSEEREGFSALPGVKLELEQINAEVPGITLLNQNFTSSSLEQQVAELPFPVVHLATHGQFSSNFKQTFILAWDGPINVKQLDELLRNKNPNLPSEIELLVLSACETATGDSRAALGLAGVAVRAGARSTLATLWKVSDESTAALMTEFYRELATPGITKAEALRRAQITLLNNRRYRNPYFWAPYVLVGNWL</sequence>
<comment type="caution">
    <text evidence="2">The sequence shown here is derived from an EMBL/GenBank/DDBJ whole genome shotgun (WGS) entry which is preliminary data.</text>
</comment>
<organism evidence="2 3">
    <name type="scientific">Floridaenema fluviatile BLCC-F154</name>
    <dbReference type="NCBI Taxonomy" id="3153640"/>
    <lineage>
        <taxon>Bacteria</taxon>
        <taxon>Bacillati</taxon>
        <taxon>Cyanobacteriota</taxon>
        <taxon>Cyanophyceae</taxon>
        <taxon>Oscillatoriophycideae</taxon>
        <taxon>Aerosakkonematales</taxon>
        <taxon>Aerosakkonemataceae</taxon>
        <taxon>Floridanema</taxon>
        <taxon>Floridanema fluviatile</taxon>
    </lineage>
</organism>
<gene>
    <name evidence="2" type="ORF">ACE1B6_29225</name>
</gene>
<keyword evidence="3" id="KW-1185">Reference proteome</keyword>
<evidence type="ECO:0000259" key="1">
    <source>
        <dbReference type="Pfam" id="PF12770"/>
    </source>
</evidence>
<name>A0ABV4YKI7_9CYAN</name>
<accession>A0ABV4YKI7</accession>
<dbReference type="SMART" id="SM00028">
    <property type="entry name" value="TPR"/>
    <property type="match status" value="5"/>
</dbReference>
<evidence type="ECO:0000313" key="3">
    <source>
        <dbReference type="Proteomes" id="UP001576776"/>
    </source>
</evidence>
<reference evidence="2 3" key="1">
    <citation type="submission" date="2024-09" db="EMBL/GenBank/DDBJ databases">
        <title>Floridaenema gen nov. (Aerosakkonemataceae, Aerosakkonematales ord. nov., Cyanobacteria) from benthic tropical and subtropical fresh waters, with the description of four new species.</title>
        <authorList>
            <person name="Moretto J.A."/>
            <person name="Berthold D.E."/>
            <person name="Lefler F.W."/>
            <person name="Huang I.-S."/>
            <person name="Laughinghouse H. IV."/>
        </authorList>
    </citation>
    <scope>NUCLEOTIDE SEQUENCE [LARGE SCALE GENOMIC DNA]</scope>
    <source>
        <strain evidence="2 3">BLCC-F154</strain>
    </source>
</reference>
<evidence type="ECO:0000313" key="2">
    <source>
        <dbReference type="EMBL" id="MFB2939354.1"/>
    </source>
</evidence>
<dbReference type="EMBL" id="JBHFNS010000094">
    <property type="protein sequence ID" value="MFB2939354.1"/>
    <property type="molecule type" value="Genomic_DNA"/>
</dbReference>